<dbReference type="SUPFAM" id="SSF48371">
    <property type="entry name" value="ARM repeat"/>
    <property type="match status" value="3"/>
</dbReference>
<dbReference type="SMART" id="SM00567">
    <property type="entry name" value="EZ_HEAT"/>
    <property type="match status" value="10"/>
</dbReference>
<keyword evidence="2" id="KW-1185">Reference proteome</keyword>
<dbReference type="RefSeq" id="WP_394826246.1">
    <property type="nucleotide sequence ID" value="NZ_CP089984.1"/>
</dbReference>
<dbReference type="EMBL" id="CP089984">
    <property type="protein sequence ID" value="WXB16619.1"/>
    <property type="molecule type" value="Genomic_DNA"/>
</dbReference>
<name>A0ABZ2M4A0_9BACT</name>
<dbReference type="PANTHER" id="PTHR12697">
    <property type="entry name" value="PBS LYASE HEAT-LIKE PROTEIN"/>
    <property type="match status" value="1"/>
</dbReference>
<dbReference type="PANTHER" id="PTHR12697:SF5">
    <property type="entry name" value="DEOXYHYPUSINE HYDROXYLASE"/>
    <property type="match status" value="1"/>
</dbReference>
<dbReference type="Gene3D" id="1.25.10.10">
    <property type="entry name" value="Leucine-rich Repeat Variant"/>
    <property type="match status" value="5"/>
</dbReference>
<dbReference type="InterPro" id="IPR004155">
    <property type="entry name" value="PBS_lyase_HEAT"/>
</dbReference>
<dbReference type="InterPro" id="IPR011989">
    <property type="entry name" value="ARM-like"/>
</dbReference>
<evidence type="ECO:0000313" key="2">
    <source>
        <dbReference type="Proteomes" id="UP001370348"/>
    </source>
</evidence>
<dbReference type="Pfam" id="PF13646">
    <property type="entry name" value="HEAT_2"/>
    <property type="match status" value="4"/>
</dbReference>
<evidence type="ECO:0000313" key="1">
    <source>
        <dbReference type="EMBL" id="WXB16619.1"/>
    </source>
</evidence>
<gene>
    <name evidence="1" type="ORF">LZC94_04915</name>
</gene>
<proteinExistence type="predicted"/>
<dbReference type="Proteomes" id="UP001370348">
    <property type="component" value="Chromosome"/>
</dbReference>
<organism evidence="1 2">
    <name type="scientific">Pendulispora albinea</name>
    <dbReference type="NCBI Taxonomy" id="2741071"/>
    <lineage>
        <taxon>Bacteria</taxon>
        <taxon>Pseudomonadati</taxon>
        <taxon>Myxococcota</taxon>
        <taxon>Myxococcia</taxon>
        <taxon>Myxococcales</taxon>
        <taxon>Sorangiineae</taxon>
        <taxon>Pendulisporaceae</taxon>
        <taxon>Pendulispora</taxon>
    </lineage>
</organism>
<sequence>MMAGADVERIERALSDEDPEARRLAVQKLPLVRGADGARLLVRALGDADWRVRKEAAVAAPLHEARDHIVSYLLDALDDKQNIGLRNAAVEALITIGPDAVTGAIDALARLDADGRKLAVEVLGGIPDSRGVIPLARALDDTDPNVRAAAAEALGQAGLSSEETRMQATRELTRCLSNDDVMVKLAALEALTRLDARLPWSLYEPLVQHPLLRRQAVAAASRSREETALLALVEATGDRSMTIAREALISLGGWLLTESVGTEQLARVRRAIRASERAVGFVRRCAKDRSDSARPYALLALGLIRDPADLAIIAEALSDEELDEQAALALDIFGREATAPLTEMLPRASEHTRALLLSLLPRLDPEPDASLLVMLREALDDPSVDVALAAIKGLATSGDASDLGRMISLTNHFDVRVAKASVLALRALTAMHPGPARMLLRGLAPDGEHVTAGCAMVAALAGVADGALPDVEFVRRALSNPDPRARRVAVESLATLGGEEAKSAVVFALADEEREVRIAAVRALGRLGHGEPLVALIGSSDDRDVIAATLRALAEADPHQGLLSARPLVRSPDAAIACAAVEAIRGSVGALRDDVLFDALEHSDSEVVKLALAELSRSSDARALARLGTCLDHPSWEVRRLASELLGHSKAPAAKELLRTRLEREKEPIVRGALTLALSLRPPPGSEED</sequence>
<protein>
    <submittedName>
        <fullName evidence="1">HEAT repeat domain-containing protein</fullName>
    </submittedName>
</protein>
<dbReference type="InterPro" id="IPR016024">
    <property type="entry name" value="ARM-type_fold"/>
</dbReference>
<accession>A0ABZ2M4A0</accession>
<reference evidence="1 2" key="1">
    <citation type="submission" date="2021-12" db="EMBL/GenBank/DDBJ databases">
        <title>Discovery of the Pendulisporaceae a myxobacterial family with distinct sporulation behavior and unique specialized metabolism.</title>
        <authorList>
            <person name="Garcia R."/>
            <person name="Popoff A."/>
            <person name="Bader C.D."/>
            <person name="Loehr J."/>
            <person name="Walesch S."/>
            <person name="Walt C."/>
            <person name="Boldt J."/>
            <person name="Bunk B."/>
            <person name="Haeckl F.J.F.P.J."/>
            <person name="Gunesch A.P."/>
            <person name="Birkelbach J."/>
            <person name="Nuebel U."/>
            <person name="Pietschmann T."/>
            <person name="Bach T."/>
            <person name="Mueller R."/>
        </authorList>
    </citation>
    <scope>NUCLEOTIDE SEQUENCE [LARGE SCALE GENOMIC DNA]</scope>
    <source>
        <strain evidence="1 2">MSr11954</strain>
    </source>
</reference>